<comment type="caution">
    <text evidence="3">The sequence shown here is derived from an EMBL/GenBank/DDBJ whole genome shotgun (WGS) entry which is preliminary data.</text>
</comment>
<proteinExistence type="predicted"/>
<feature type="compositionally biased region" description="Gly residues" evidence="1">
    <location>
        <begin position="257"/>
        <end position="282"/>
    </location>
</feature>
<feature type="non-terminal residue" evidence="3">
    <location>
        <position position="1"/>
    </location>
</feature>
<name>A0A813ABJ7_9DINO</name>
<dbReference type="InterPro" id="IPR001394">
    <property type="entry name" value="Peptidase_C19_UCH"/>
</dbReference>
<organism evidence="3 4">
    <name type="scientific">Symbiodinium necroappetens</name>
    <dbReference type="NCBI Taxonomy" id="1628268"/>
    <lineage>
        <taxon>Eukaryota</taxon>
        <taxon>Sar</taxon>
        <taxon>Alveolata</taxon>
        <taxon>Dinophyceae</taxon>
        <taxon>Suessiales</taxon>
        <taxon>Symbiodiniaceae</taxon>
        <taxon>Symbiodinium</taxon>
    </lineage>
</organism>
<evidence type="ECO:0000313" key="4">
    <source>
        <dbReference type="Proteomes" id="UP000601435"/>
    </source>
</evidence>
<dbReference type="InterPro" id="IPR028889">
    <property type="entry name" value="USP"/>
</dbReference>
<accession>A0A813ABJ7</accession>
<feature type="domain" description="USP" evidence="2">
    <location>
        <begin position="1"/>
        <end position="126"/>
    </location>
</feature>
<evidence type="ECO:0000259" key="2">
    <source>
        <dbReference type="PROSITE" id="PS50235"/>
    </source>
</evidence>
<dbReference type="GO" id="GO:0016579">
    <property type="term" value="P:protein deubiquitination"/>
    <property type="evidence" value="ECO:0007669"/>
    <property type="project" value="InterPro"/>
</dbReference>
<evidence type="ECO:0000313" key="3">
    <source>
        <dbReference type="EMBL" id="CAE7859687.1"/>
    </source>
</evidence>
<dbReference type="EMBL" id="CAJNJA010056721">
    <property type="protein sequence ID" value="CAE7859687.1"/>
    <property type="molecule type" value="Genomic_DNA"/>
</dbReference>
<protein>
    <recommendedName>
        <fullName evidence="2">USP domain-containing protein</fullName>
    </recommendedName>
</protein>
<reference evidence="3" key="1">
    <citation type="submission" date="2021-02" db="EMBL/GenBank/DDBJ databases">
        <authorList>
            <person name="Dougan E. K."/>
            <person name="Rhodes N."/>
            <person name="Thang M."/>
            <person name="Chan C."/>
        </authorList>
    </citation>
    <scope>NUCLEOTIDE SEQUENCE</scope>
</reference>
<dbReference type="Gene3D" id="3.90.70.10">
    <property type="entry name" value="Cysteine proteinases"/>
    <property type="match status" value="1"/>
</dbReference>
<keyword evidence="4" id="KW-1185">Reference proteome</keyword>
<dbReference type="InterPro" id="IPR038765">
    <property type="entry name" value="Papain-like_cys_pep_sf"/>
</dbReference>
<dbReference type="GO" id="GO:0004843">
    <property type="term" value="F:cysteine-type deubiquitinase activity"/>
    <property type="evidence" value="ECO:0007669"/>
    <property type="project" value="InterPro"/>
</dbReference>
<feature type="region of interest" description="Disordered" evidence="1">
    <location>
        <begin position="149"/>
        <end position="170"/>
    </location>
</feature>
<dbReference type="Pfam" id="PF00443">
    <property type="entry name" value="UCH"/>
    <property type="match status" value="1"/>
</dbReference>
<dbReference type="PROSITE" id="PS50235">
    <property type="entry name" value="USP_3"/>
    <property type="match status" value="1"/>
</dbReference>
<dbReference type="SUPFAM" id="SSF54001">
    <property type="entry name" value="Cysteine proteinases"/>
    <property type="match status" value="1"/>
</dbReference>
<feature type="compositionally biased region" description="Low complexity" evidence="1">
    <location>
        <begin position="215"/>
        <end position="243"/>
    </location>
</feature>
<gene>
    <name evidence="3" type="ORF">SNEC2469_LOCUS27173</name>
</gene>
<dbReference type="AlphaFoldDB" id="A0A813ABJ7"/>
<dbReference type="OrthoDB" id="10522058at2759"/>
<feature type="region of interest" description="Disordered" evidence="1">
    <location>
        <begin position="187"/>
        <end position="282"/>
    </location>
</feature>
<feature type="compositionally biased region" description="Gly residues" evidence="1">
    <location>
        <begin position="191"/>
        <end position="214"/>
    </location>
</feature>
<evidence type="ECO:0000256" key="1">
    <source>
        <dbReference type="SAM" id="MobiDB-lite"/>
    </source>
</evidence>
<feature type="compositionally biased region" description="Basic and acidic residues" evidence="1">
    <location>
        <begin position="244"/>
        <end position="254"/>
    </location>
</feature>
<sequence length="431" mass="46897">AASLQLCINAWHEQAYVHALIDQPNGVFLVFQIPRSGPDGKDYTAISSDRYVQVPYFDSGVGVVWRRFEVVAVVEHHGDRVTEGHYRSVLRLSDADWLHTDDHTCATCTAWSVERSRLAYLFWLIPAEEDAAPCAPELPSAAPEWDFYTKFWPSNQPPPPVSEGSTTAPDAPEVLADQREAKMARHTLNKGQGGGKGPAGGRGGAAATGRGGAPAGRSAPGAAQGSGGSPSRPQQQPQWQRSGARADGRDDNTWHRGGQGWRAGWGSGGYGGGGGDGGGGDGLAQEVRDLQYAMGLVQRLALRLEDASVLTRIESSFVVNLKMNVPSSVVSMLFAAAAAWKKVKDEEPQRLDRPMRCALLVCFFAELRERMLSVVEQEDQMKEMESMGWVVRGPPVVWHFVKWDQATQRQIVDTTRPPLSQAELLELVAQS</sequence>
<dbReference type="Proteomes" id="UP000601435">
    <property type="component" value="Unassembled WGS sequence"/>
</dbReference>